<accession>A0A6F8YLN0</accession>
<dbReference type="KEGG" id="psuu:Psuf_042420"/>
<keyword evidence="2" id="KW-1185">Reference proteome</keyword>
<proteinExistence type="predicted"/>
<protein>
    <submittedName>
        <fullName evidence="1">Uncharacterized protein</fullName>
    </submittedName>
</protein>
<dbReference type="AlphaFoldDB" id="A0A6F8YLN0"/>
<dbReference type="EMBL" id="AP022871">
    <property type="protein sequence ID" value="BCB86929.1"/>
    <property type="molecule type" value="Genomic_DNA"/>
</dbReference>
<organism evidence="1 2">
    <name type="scientific">Phytohabitans suffuscus</name>
    <dbReference type="NCBI Taxonomy" id="624315"/>
    <lineage>
        <taxon>Bacteria</taxon>
        <taxon>Bacillati</taxon>
        <taxon>Actinomycetota</taxon>
        <taxon>Actinomycetes</taxon>
        <taxon>Micromonosporales</taxon>
        <taxon>Micromonosporaceae</taxon>
    </lineage>
</organism>
<dbReference type="Proteomes" id="UP000503011">
    <property type="component" value="Chromosome"/>
</dbReference>
<reference evidence="1 2" key="2">
    <citation type="submission" date="2020-03" db="EMBL/GenBank/DDBJ databases">
        <authorList>
            <person name="Ichikawa N."/>
            <person name="Kimura A."/>
            <person name="Kitahashi Y."/>
            <person name="Uohara A."/>
        </authorList>
    </citation>
    <scope>NUCLEOTIDE SEQUENCE [LARGE SCALE GENOMIC DNA]</scope>
    <source>
        <strain evidence="1 2">NBRC 105367</strain>
    </source>
</reference>
<sequence length="44" mass="4936">MPLPVGLAWQDETRLRVGLVVPPPESDRPSYLEHVARQQVIEVG</sequence>
<evidence type="ECO:0000313" key="2">
    <source>
        <dbReference type="Proteomes" id="UP000503011"/>
    </source>
</evidence>
<evidence type="ECO:0000313" key="1">
    <source>
        <dbReference type="EMBL" id="BCB86929.1"/>
    </source>
</evidence>
<dbReference type="RefSeq" id="WP_269476299.1">
    <property type="nucleotide sequence ID" value="NZ_AP022871.1"/>
</dbReference>
<gene>
    <name evidence="1" type="ORF">Psuf_042420</name>
</gene>
<name>A0A6F8YLN0_9ACTN</name>
<reference evidence="1 2" key="1">
    <citation type="submission" date="2020-03" db="EMBL/GenBank/DDBJ databases">
        <title>Whole genome shotgun sequence of Phytohabitans suffuscus NBRC 105367.</title>
        <authorList>
            <person name="Komaki H."/>
            <person name="Tamura T."/>
        </authorList>
    </citation>
    <scope>NUCLEOTIDE SEQUENCE [LARGE SCALE GENOMIC DNA]</scope>
    <source>
        <strain evidence="1 2">NBRC 105367</strain>
    </source>
</reference>